<dbReference type="PANTHER" id="PTHR33371:SF4">
    <property type="entry name" value="INTERMEMBRANE PHOSPHOLIPID TRANSPORT SYSTEM BINDING PROTEIN MLAD"/>
    <property type="match status" value="1"/>
</dbReference>
<keyword evidence="2" id="KW-0812">Transmembrane</keyword>
<dbReference type="InterPro" id="IPR052336">
    <property type="entry name" value="MlaD_Phospholipid_Transporter"/>
</dbReference>
<accession>A0A1H9EQZ8</accession>
<feature type="transmembrane region" description="Helical" evidence="2">
    <location>
        <begin position="12"/>
        <end position="31"/>
    </location>
</feature>
<protein>
    <submittedName>
        <fullName evidence="4">Phospholipid/cholesterol/gamma-HCH transport system substrate-binding protein</fullName>
    </submittedName>
</protein>
<proteinExistence type="predicted"/>
<dbReference type="RefSeq" id="WP_074642475.1">
    <property type="nucleotide sequence ID" value="NZ_FOFU01000003.1"/>
</dbReference>
<dbReference type="PANTHER" id="PTHR33371">
    <property type="entry name" value="INTERMEMBRANE PHOSPHOLIPID TRANSPORT SYSTEM BINDING PROTEIN MLAD-RELATED"/>
    <property type="match status" value="1"/>
</dbReference>
<keyword evidence="5" id="KW-1185">Reference proteome</keyword>
<dbReference type="Proteomes" id="UP000182360">
    <property type="component" value="Unassembled WGS sequence"/>
</dbReference>
<feature type="region of interest" description="Disordered" evidence="1">
    <location>
        <begin position="279"/>
        <end position="302"/>
    </location>
</feature>
<keyword evidence="2" id="KW-0472">Membrane</keyword>
<keyword evidence="2" id="KW-1133">Transmembrane helix</keyword>
<evidence type="ECO:0000256" key="1">
    <source>
        <dbReference type="SAM" id="MobiDB-lite"/>
    </source>
</evidence>
<organism evidence="4 5">
    <name type="scientific">Treponema bryantii</name>
    <dbReference type="NCBI Taxonomy" id="163"/>
    <lineage>
        <taxon>Bacteria</taxon>
        <taxon>Pseudomonadati</taxon>
        <taxon>Spirochaetota</taxon>
        <taxon>Spirochaetia</taxon>
        <taxon>Spirochaetales</taxon>
        <taxon>Treponemataceae</taxon>
        <taxon>Treponema</taxon>
    </lineage>
</organism>
<dbReference type="EMBL" id="FOFU01000003">
    <property type="protein sequence ID" value="SEQ28150.1"/>
    <property type="molecule type" value="Genomic_DNA"/>
</dbReference>
<sequence>MKFKIKYADQIVGILSLLAIIALIFIIFLIGSTQKWFVPKHNYYTVISSASNISAGKSITYKGFEIGKIRNFTLDDSDNVIVNFYITDDYKAKAVHNSIIEILTSPLGSSVVFYPGNSIIPLEDNSFIPERSSAEARALIKQRKVSVVEQTDSINTILAMATTLVGNIDTLVKQINIALEGKEQTPLTNTLRQVNAILENINTITADTSGLVPKLLEDENAKGSIANVLLQLDTTMGDINSITSSVEGNMPGISILISQMQTLLKQMQDVMEGLKNNPLLKNGISEKPEKENAAPKLREDNF</sequence>
<dbReference type="InterPro" id="IPR003399">
    <property type="entry name" value="Mce/MlaD"/>
</dbReference>
<dbReference type="Pfam" id="PF02470">
    <property type="entry name" value="MlaD"/>
    <property type="match status" value="1"/>
</dbReference>
<evidence type="ECO:0000256" key="2">
    <source>
        <dbReference type="SAM" id="Phobius"/>
    </source>
</evidence>
<evidence type="ECO:0000313" key="5">
    <source>
        <dbReference type="Proteomes" id="UP000182360"/>
    </source>
</evidence>
<feature type="compositionally biased region" description="Basic and acidic residues" evidence="1">
    <location>
        <begin position="284"/>
        <end position="302"/>
    </location>
</feature>
<feature type="domain" description="Mce/MlaD" evidence="3">
    <location>
        <begin position="42"/>
        <end position="107"/>
    </location>
</feature>
<reference evidence="4 5" key="1">
    <citation type="submission" date="2016-10" db="EMBL/GenBank/DDBJ databases">
        <authorList>
            <person name="de Groot N.N."/>
        </authorList>
    </citation>
    <scope>NUCLEOTIDE SEQUENCE [LARGE SCALE GENOMIC DNA]</scope>
    <source>
        <strain evidence="4 5">B25</strain>
    </source>
</reference>
<name>A0A1H9EQZ8_9SPIR</name>
<gene>
    <name evidence="4" type="ORF">SAMN04487977_103251</name>
</gene>
<dbReference type="AlphaFoldDB" id="A0A1H9EQZ8"/>
<evidence type="ECO:0000259" key="3">
    <source>
        <dbReference type="Pfam" id="PF02470"/>
    </source>
</evidence>
<evidence type="ECO:0000313" key="4">
    <source>
        <dbReference type="EMBL" id="SEQ28150.1"/>
    </source>
</evidence>
<dbReference type="OrthoDB" id="367343at2"/>